<protein>
    <submittedName>
        <fullName evidence="1">Uncharacterized protein</fullName>
    </submittedName>
</protein>
<accession>A0A0V0RS12</accession>
<dbReference type="Proteomes" id="UP000054630">
    <property type="component" value="Unassembled WGS sequence"/>
</dbReference>
<dbReference type="EMBL" id="JYDL01000090">
    <property type="protein sequence ID" value="KRX17257.1"/>
    <property type="molecule type" value="Genomic_DNA"/>
</dbReference>
<sequence length="106" mass="11812">MSENQRKQLRATFPAAIFIKNRINEAMREEVGGVVGECQCSEYRDEIEVGGGEVGEEAVSVKVRFTHEANRQAGRIKCVMVTANAPWVRNLHMMKQAEFVGKTGAK</sequence>
<dbReference type="AlphaFoldDB" id="A0A0V0RS12"/>
<gene>
    <name evidence="1" type="ORF">T07_11823</name>
</gene>
<comment type="caution">
    <text evidence="1">The sequence shown here is derived from an EMBL/GenBank/DDBJ whole genome shotgun (WGS) entry which is preliminary data.</text>
</comment>
<organism evidence="1 2">
    <name type="scientific">Trichinella nelsoni</name>
    <dbReference type="NCBI Taxonomy" id="6336"/>
    <lineage>
        <taxon>Eukaryota</taxon>
        <taxon>Metazoa</taxon>
        <taxon>Ecdysozoa</taxon>
        <taxon>Nematoda</taxon>
        <taxon>Enoplea</taxon>
        <taxon>Dorylaimia</taxon>
        <taxon>Trichinellida</taxon>
        <taxon>Trichinellidae</taxon>
        <taxon>Trichinella</taxon>
    </lineage>
</organism>
<evidence type="ECO:0000313" key="2">
    <source>
        <dbReference type="Proteomes" id="UP000054630"/>
    </source>
</evidence>
<name>A0A0V0RS12_9BILA</name>
<reference evidence="1 2" key="1">
    <citation type="submission" date="2015-01" db="EMBL/GenBank/DDBJ databases">
        <title>Evolution of Trichinella species and genotypes.</title>
        <authorList>
            <person name="Korhonen P.K."/>
            <person name="Edoardo P."/>
            <person name="Giuseppe L.R."/>
            <person name="Gasser R.B."/>
        </authorList>
    </citation>
    <scope>NUCLEOTIDE SEQUENCE [LARGE SCALE GENOMIC DNA]</scope>
    <source>
        <strain evidence="1">ISS37</strain>
    </source>
</reference>
<proteinExistence type="predicted"/>
<evidence type="ECO:0000313" key="1">
    <source>
        <dbReference type="EMBL" id="KRX17257.1"/>
    </source>
</evidence>
<keyword evidence="2" id="KW-1185">Reference proteome</keyword>